<dbReference type="InterPro" id="IPR006091">
    <property type="entry name" value="Acyl-CoA_Oxase/DH_mid-dom"/>
</dbReference>
<protein>
    <submittedName>
        <fullName evidence="9">Acyl-CoA dehydrogenase</fullName>
    </submittedName>
</protein>
<keyword evidence="3 5" id="KW-0285">Flavoprotein</keyword>
<dbReference type="Pfam" id="PF02770">
    <property type="entry name" value="Acyl-CoA_dh_M"/>
    <property type="match status" value="1"/>
</dbReference>
<comment type="cofactor">
    <cofactor evidence="1 5">
        <name>FAD</name>
        <dbReference type="ChEBI" id="CHEBI:57692"/>
    </cofactor>
</comment>
<dbReference type="EMBL" id="SWMS01000015">
    <property type="protein sequence ID" value="TKG66653.1"/>
    <property type="molecule type" value="Genomic_DNA"/>
</dbReference>
<dbReference type="Gene3D" id="1.20.140.10">
    <property type="entry name" value="Butyryl-CoA Dehydrogenase, subunit A, domain 3"/>
    <property type="match status" value="1"/>
</dbReference>
<feature type="domain" description="Acyl-CoA oxidase/dehydrogenase middle" evidence="7">
    <location>
        <begin position="128"/>
        <end position="218"/>
    </location>
</feature>
<keyword evidence="5" id="KW-0560">Oxidoreductase</keyword>
<feature type="domain" description="Acyl-CoA dehydrogenase/oxidase N-terminal" evidence="8">
    <location>
        <begin position="14"/>
        <end position="124"/>
    </location>
</feature>
<gene>
    <name evidence="9" type="ORF">FCN18_24630</name>
</gene>
<feature type="domain" description="Acyl-CoA dehydrogenase/oxidase C-terminal" evidence="6">
    <location>
        <begin position="231"/>
        <end position="378"/>
    </location>
</feature>
<reference evidence="9 10" key="1">
    <citation type="journal article" date="2015" name="Antonie Van Leeuwenhoek">
        <title>Prauserella endophytica sp. nov., an endophytic actinobacterium isolated from Tamarix taklamakanensis.</title>
        <authorList>
            <person name="Liu J.M."/>
            <person name="Habden X."/>
            <person name="Guo L."/>
            <person name="Tuo L."/>
            <person name="Jiang Z.K."/>
            <person name="Liu S.W."/>
            <person name="Liu X.F."/>
            <person name="Chen L."/>
            <person name="Li R.F."/>
            <person name="Zhang Y.Q."/>
            <person name="Sun C.H."/>
        </authorList>
    </citation>
    <scope>NUCLEOTIDE SEQUENCE [LARGE SCALE GENOMIC DNA]</scope>
    <source>
        <strain evidence="9 10">CGMCC 4.7182</strain>
    </source>
</reference>
<evidence type="ECO:0000313" key="9">
    <source>
        <dbReference type="EMBL" id="TKG66653.1"/>
    </source>
</evidence>
<dbReference type="PANTHER" id="PTHR43884:SF40">
    <property type="entry name" value="ACYL-COA DEHYDROGENASE"/>
    <property type="match status" value="1"/>
</dbReference>
<keyword evidence="4 5" id="KW-0274">FAD</keyword>
<evidence type="ECO:0000259" key="7">
    <source>
        <dbReference type="Pfam" id="PF02770"/>
    </source>
</evidence>
<dbReference type="InterPro" id="IPR009100">
    <property type="entry name" value="AcylCoA_DH/oxidase_NM_dom_sf"/>
</dbReference>
<organism evidence="9 10">
    <name type="scientific">Prauserella endophytica</name>
    <dbReference type="NCBI Taxonomy" id="1592324"/>
    <lineage>
        <taxon>Bacteria</taxon>
        <taxon>Bacillati</taxon>
        <taxon>Actinomycetota</taxon>
        <taxon>Actinomycetes</taxon>
        <taxon>Pseudonocardiales</taxon>
        <taxon>Pseudonocardiaceae</taxon>
        <taxon>Prauserella</taxon>
        <taxon>Prauserella coralliicola group</taxon>
    </lineage>
</organism>
<evidence type="ECO:0000256" key="4">
    <source>
        <dbReference type="ARBA" id="ARBA00022827"/>
    </source>
</evidence>
<dbReference type="Pfam" id="PF02771">
    <property type="entry name" value="Acyl-CoA_dh_N"/>
    <property type="match status" value="1"/>
</dbReference>
<dbReference type="Pfam" id="PF00441">
    <property type="entry name" value="Acyl-CoA_dh_1"/>
    <property type="match status" value="1"/>
</dbReference>
<evidence type="ECO:0000256" key="2">
    <source>
        <dbReference type="ARBA" id="ARBA00009347"/>
    </source>
</evidence>
<dbReference type="Gene3D" id="1.10.540.10">
    <property type="entry name" value="Acyl-CoA dehydrogenase/oxidase, N-terminal domain"/>
    <property type="match status" value="1"/>
</dbReference>
<evidence type="ECO:0000256" key="3">
    <source>
        <dbReference type="ARBA" id="ARBA00022630"/>
    </source>
</evidence>
<keyword evidence="10" id="KW-1185">Reference proteome</keyword>
<sequence length="384" mass="41479">MGRRTVAEGLAADEYAALWKDVTTAIWDRLDPLEQQIENEERIPYETVLPVLREIGAFGLLVPRSYGGSGLSIAQYLPIIGEFAKIQGGIRVIVHVHNSFAHALSEIGDEEQRRAILPGAATGQRSVAFALTEPDHGTGADLGTTAKADGSGYVLNGRKWLITNSDLASHFLVFAKTDPAAVSALLVERDAPGLTIEPLPETMGCKGGQHGLLTFDNVPVPGSALVGAEGEGQEHLERALEISRVFIAASSLGTAARALDLSVAHAESRVTFGKPIAHRQAVQRYLAEMAIDVYALRSMLADAAAKWDAGERIPAESSMVKQFGLEAVGRVTDRALLVHGGIGYTRKLPVERLYRDARLNWLEEGPPTIQYMVTARELLRGHRP</sequence>
<dbReference type="Gene3D" id="2.40.110.10">
    <property type="entry name" value="Butyryl-CoA Dehydrogenase, subunit A, domain 2"/>
    <property type="match status" value="1"/>
</dbReference>
<dbReference type="PANTHER" id="PTHR43884">
    <property type="entry name" value="ACYL-COA DEHYDROGENASE"/>
    <property type="match status" value="1"/>
</dbReference>
<comment type="similarity">
    <text evidence="2 5">Belongs to the acyl-CoA dehydrogenase family.</text>
</comment>
<dbReference type="InterPro" id="IPR036250">
    <property type="entry name" value="AcylCo_DH-like_C"/>
</dbReference>
<dbReference type="PIRSF" id="PIRSF016578">
    <property type="entry name" value="HsaA"/>
    <property type="match status" value="1"/>
</dbReference>
<dbReference type="Proteomes" id="UP000309992">
    <property type="component" value="Unassembled WGS sequence"/>
</dbReference>
<evidence type="ECO:0000256" key="1">
    <source>
        <dbReference type="ARBA" id="ARBA00001974"/>
    </source>
</evidence>
<dbReference type="InterPro" id="IPR046373">
    <property type="entry name" value="Acyl-CoA_Oxase/DH_mid-dom_sf"/>
</dbReference>
<dbReference type="SUPFAM" id="SSF47203">
    <property type="entry name" value="Acyl-CoA dehydrogenase C-terminal domain-like"/>
    <property type="match status" value="1"/>
</dbReference>
<proteinExistence type="inferred from homology"/>
<dbReference type="SUPFAM" id="SSF56645">
    <property type="entry name" value="Acyl-CoA dehydrogenase NM domain-like"/>
    <property type="match status" value="1"/>
</dbReference>
<comment type="caution">
    <text evidence="9">The sequence shown here is derived from an EMBL/GenBank/DDBJ whole genome shotgun (WGS) entry which is preliminary data.</text>
</comment>
<evidence type="ECO:0000256" key="5">
    <source>
        <dbReference type="RuleBase" id="RU362125"/>
    </source>
</evidence>
<dbReference type="InterPro" id="IPR037069">
    <property type="entry name" value="AcylCoA_DH/ox_N_sf"/>
</dbReference>
<accession>A0ABY2RZY1</accession>
<name>A0ABY2RZY1_9PSEU</name>
<dbReference type="InterPro" id="IPR009075">
    <property type="entry name" value="AcylCo_DH/oxidase_C"/>
</dbReference>
<evidence type="ECO:0000259" key="8">
    <source>
        <dbReference type="Pfam" id="PF02771"/>
    </source>
</evidence>
<evidence type="ECO:0000313" key="10">
    <source>
        <dbReference type="Proteomes" id="UP000309992"/>
    </source>
</evidence>
<evidence type="ECO:0000259" key="6">
    <source>
        <dbReference type="Pfam" id="PF00441"/>
    </source>
</evidence>
<dbReference type="InterPro" id="IPR013786">
    <property type="entry name" value="AcylCoA_DH/ox_N"/>
</dbReference>